<name>A0A2U7UFS1_9VIRU</name>
<dbReference type="GeneID" id="36841680"/>
<reference evidence="1" key="1">
    <citation type="journal article" date="2018" name="Nat. Commun.">
        <title>Diversity and evolution of the emerging Pandoraviridae family.</title>
        <authorList>
            <person name="Legendre M."/>
            <person name="Fabre E."/>
            <person name="Poirot O."/>
            <person name="Jeudy S."/>
            <person name="Lartigue A."/>
            <person name="Alempic J.M."/>
            <person name="Beucher L."/>
            <person name="Philippe N."/>
            <person name="Bertaux L."/>
            <person name="Christo-Foroux E."/>
            <person name="Labadie K."/>
            <person name="Coute Y."/>
            <person name="Abergel C."/>
            <person name="Claverie J.M."/>
        </authorList>
    </citation>
    <scope>NUCLEOTIDE SEQUENCE [LARGE SCALE GENOMIC DNA]</scope>
    <source>
        <strain evidence="1">Macleodensis</strain>
    </source>
</reference>
<dbReference type="Proteomes" id="UP000249758">
    <property type="component" value="Segment"/>
</dbReference>
<gene>
    <name evidence="1" type="ORF">pmac_cds_537</name>
</gene>
<accession>A0A2U7UFS1</accession>
<dbReference type="RefSeq" id="YP_009481221.1">
    <property type="nucleotide sequence ID" value="NC_037665.1"/>
</dbReference>
<dbReference type="EMBL" id="MG011691">
    <property type="protein sequence ID" value="AVK77225.1"/>
    <property type="molecule type" value="Genomic_DNA"/>
</dbReference>
<proteinExistence type="predicted"/>
<dbReference type="KEGG" id="vg:36841680"/>
<sequence>MEPTSAIGADDVNGWLQRSLDCVTCDGNADTQALDIVQFAHDLAVARTVIASIRADGFSDDVVLAGIRVPHPRKARKLATLTVEECGAGEWRALAGMKPKADERVLGSDISPLGNDTVAALLALSARSRMAPFGAVAGCDVAASDARAWVVRMSRELALRSTPWDLSAIDQEVGLARTLIDAMATRRNRCVGSVPVRLTGRGLSAEDASAYKAAITLWDRYGLVLFASGMPPRTPGDDPSYGLRVFIAAAERMQATPGFYLTLVAPAIAARLQPSLDALDKTAASEPADFASQQQ</sequence>
<evidence type="ECO:0000313" key="1">
    <source>
        <dbReference type="EMBL" id="AVK77225.1"/>
    </source>
</evidence>
<protein>
    <submittedName>
        <fullName evidence="1">Uncharacterized protein</fullName>
    </submittedName>
</protein>
<organism evidence="1">
    <name type="scientific">Pandoravirus macleodensis</name>
    <dbReference type="NCBI Taxonomy" id="2107707"/>
    <lineage>
        <taxon>Viruses</taxon>
        <taxon>Pandoravirus</taxon>
    </lineage>
</organism>